<keyword evidence="2" id="KW-1185">Reference proteome</keyword>
<evidence type="ECO:0000313" key="1">
    <source>
        <dbReference type="EMBL" id="VDC24604.1"/>
    </source>
</evidence>
<sequence length="176" mass="20237">METVKQTANYVVSFDTFMVQPVIHNNKISSRVIERNGELRIPRKPLHIVKSSCVYYGGSFQTSSNTARLVLGKRHKTPIIVAHDFGKPYIFLPTMSPSSTQSIWVSYHAIDNFEPDDMGCIVHLENNRSFKVNVSENTMHRQYSLAALLEKDYAKKQNQLNRSFFLGSYEKNKFND</sequence>
<evidence type="ECO:0000313" key="2">
    <source>
        <dbReference type="Proteomes" id="UP000270468"/>
    </source>
</evidence>
<protein>
    <submittedName>
        <fullName evidence="1">Competence transcription factor</fullName>
    </submittedName>
</protein>
<dbReference type="Proteomes" id="UP000270468">
    <property type="component" value="Unassembled WGS sequence"/>
</dbReference>
<dbReference type="EMBL" id="UXAV01000031">
    <property type="protein sequence ID" value="VDC24604.1"/>
    <property type="molecule type" value="Genomic_DNA"/>
</dbReference>
<dbReference type="AlphaFoldDB" id="A0A3P5XAV4"/>
<dbReference type="OrthoDB" id="2417337at2"/>
<dbReference type="InterPro" id="IPR010461">
    <property type="entry name" value="ComK"/>
</dbReference>
<reference evidence="1 2" key="1">
    <citation type="submission" date="2018-11" db="EMBL/GenBank/DDBJ databases">
        <authorList>
            <person name="Criscuolo A."/>
        </authorList>
    </citation>
    <scope>NUCLEOTIDE SEQUENCE [LARGE SCALE GENOMIC DNA]</scope>
    <source>
        <strain evidence="1">ATB-66</strain>
    </source>
</reference>
<name>A0A3P5XAV4_9BACL</name>
<accession>A0A3P5XAV4</accession>
<dbReference type="Pfam" id="PF06338">
    <property type="entry name" value="ComK"/>
    <property type="match status" value="1"/>
</dbReference>
<dbReference type="GO" id="GO:0030420">
    <property type="term" value="P:establishment of competence for transformation"/>
    <property type="evidence" value="ECO:0007669"/>
    <property type="project" value="InterPro"/>
</dbReference>
<organism evidence="1 2">
    <name type="scientific">Filibacter tadaridae</name>
    <dbReference type="NCBI Taxonomy" id="2483811"/>
    <lineage>
        <taxon>Bacteria</taxon>
        <taxon>Bacillati</taxon>
        <taxon>Bacillota</taxon>
        <taxon>Bacilli</taxon>
        <taxon>Bacillales</taxon>
        <taxon>Caryophanaceae</taxon>
        <taxon>Filibacter</taxon>
    </lineage>
</organism>
<proteinExistence type="predicted"/>
<gene>
    <name evidence="1" type="primary">comK_1</name>
    <name evidence="1" type="ORF">FILTAD_01047</name>
</gene>